<dbReference type="EMBL" id="UYWY01005400">
    <property type="protein sequence ID" value="VDM29537.1"/>
    <property type="molecule type" value="Genomic_DNA"/>
</dbReference>
<gene>
    <name evidence="2" type="ORF">TCNE_LOCUS3820</name>
</gene>
<reference evidence="2 3" key="2">
    <citation type="submission" date="2018-11" db="EMBL/GenBank/DDBJ databases">
        <authorList>
            <consortium name="Pathogen Informatics"/>
        </authorList>
    </citation>
    <scope>NUCLEOTIDE SEQUENCE [LARGE SCALE GENOMIC DNA]</scope>
</reference>
<protein>
    <submittedName>
        <fullName evidence="4">Secreted protein</fullName>
    </submittedName>
</protein>
<sequence length="69" mass="7596">MQWWFFPVLARSGDVSGSDERICFSSSVSADLESSRKAEAGWSRRQSESTGHSRARGVGSLEKGCTDRL</sequence>
<organism evidence="3 4">
    <name type="scientific">Toxocara canis</name>
    <name type="common">Canine roundworm</name>
    <dbReference type="NCBI Taxonomy" id="6265"/>
    <lineage>
        <taxon>Eukaryota</taxon>
        <taxon>Metazoa</taxon>
        <taxon>Ecdysozoa</taxon>
        <taxon>Nematoda</taxon>
        <taxon>Chromadorea</taxon>
        <taxon>Rhabditida</taxon>
        <taxon>Spirurina</taxon>
        <taxon>Ascaridomorpha</taxon>
        <taxon>Ascaridoidea</taxon>
        <taxon>Toxocaridae</taxon>
        <taxon>Toxocara</taxon>
    </lineage>
</organism>
<evidence type="ECO:0000313" key="3">
    <source>
        <dbReference type="Proteomes" id="UP000050794"/>
    </source>
</evidence>
<keyword evidence="3" id="KW-1185">Reference proteome</keyword>
<dbReference type="AlphaFoldDB" id="A0A183U5Q0"/>
<evidence type="ECO:0000256" key="1">
    <source>
        <dbReference type="SAM" id="MobiDB-lite"/>
    </source>
</evidence>
<accession>A0A183U5Q0</accession>
<dbReference type="WBParaSite" id="TCNE_0000382001-mRNA-1">
    <property type="protein sequence ID" value="TCNE_0000382001-mRNA-1"/>
    <property type="gene ID" value="TCNE_0000382001"/>
</dbReference>
<evidence type="ECO:0000313" key="2">
    <source>
        <dbReference type="EMBL" id="VDM29537.1"/>
    </source>
</evidence>
<proteinExistence type="predicted"/>
<evidence type="ECO:0000313" key="4">
    <source>
        <dbReference type="WBParaSite" id="TCNE_0000382001-mRNA-1"/>
    </source>
</evidence>
<feature type="region of interest" description="Disordered" evidence="1">
    <location>
        <begin position="27"/>
        <end position="69"/>
    </location>
</feature>
<reference evidence="4" key="1">
    <citation type="submission" date="2016-06" db="UniProtKB">
        <authorList>
            <consortium name="WormBaseParasite"/>
        </authorList>
    </citation>
    <scope>IDENTIFICATION</scope>
</reference>
<dbReference type="Proteomes" id="UP000050794">
    <property type="component" value="Unassembled WGS sequence"/>
</dbReference>
<name>A0A183U5Q0_TOXCA</name>